<dbReference type="Pfam" id="PF22904">
    <property type="entry name" value="NOMO1-like_2nd"/>
    <property type="match status" value="1"/>
</dbReference>
<dbReference type="AlphaFoldDB" id="A0A835IQH7"/>
<evidence type="ECO:0000256" key="1">
    <source>
        <dbReference type="ARBA" id="ARBA00022729"/>
    </source>
</evidence>
<evidence type="ECO:0000256" key="2">
    <source>
        <dbReference type="SAM" id="MobiDB-lite"/>
    </source>
</evidence>
<protein>
    <recommendedName>
        <fullName evidence="8">Nodal modulator 1</fullName>
    </recommendedName>
</protein>
<evidence type="ECO:0008006" key="8">
    <source>
        <dbReference type="Google" id="ProtNLM"/>
    </source>
</evidence>
<dbReference type="OrthoDB" id="10263633at2759"/>
<dbReference type="InterPro" id="IPR055075">
    <property type="entry name" value="NOMO-like_N"/>
</dbReference>
<feature type="domain" description="NOMO-like N-terminal beta-sandwich" evidence="4">
    <location>
        <begin position="45"/>
        <end position="123"/>
    </location>
</feature>
<dbReference type="GO" id="GO:0030246">
    <property type="term" value="F:carbohydrate binding"/>
    <property type="evidence" value="ECO:0007669"/>
    <property type="project" value="InterPro"/>
</dbReference>
<dbReference type="InterPro" id="IPR055074">
    <property type="entry name" value="NOMO1-3_2nd"/>
</dbReference>
<comment type="caution">
    <text evidence="6">The sequence shown here is derived from an EMBL/GenBank/DDBJ whole genome shotgun (WGS) entry which is preliminary data.</text>
</comment>
<accession>A0A835IQH7</accession>
<dbReference type="InterPro" id="IPR013784">
    <property type="entry name" value="Carb-bd-like_fold"/>
</dbReference>
<dbReference type="SUPFAM" id="SSF49452">
    <property type="entry name" value="Starch-binding domain-like"/>
    <property type="match status" value="1"/>
</dbReference>
<feature type="compositionally biased region" description="Basic and acidic residues" evidence="2">
    <location>
        <begin position="279"/>
        <end position="295"/>
    </location>
</feature>
<dbReference type="PANTHER" id="PTHR23303:SF14">
    <property type="entry name" value="BOS COMPLEX SUBUNIT NOMO1-RELATED"/>
    <property type="match status" value="1"/>
</dbReference>
<dbReference type="Pfam" id="PF22898">
    <property type="entry name" value="NOMO1-like_1st"/>
    <property type="match status" value="1"/>
</dbReference>
<dbReference type="InterPro" id="IPR051417">
    <property type="entry name" value="SDr/BOS_complex"/>
</dbReference>
<evidence type="ECO:0000259" key="5">
    <source>
        <dbReference type="Pfam" id="PF22904"/>
    </source>
</evidence>
<dbReference type="Gene3D" id="2.60.40.1120">
    <property type="entry name" value="Carboxypeptidase-like, regulatory domain"/>
    <property type="match status" value="1"/>
</dbReference>
<dbReference type="GO" id="GO:0005789">
    <property type="term" value="C:endoplasmic reticulum membrane"/>
    <property type="evidence" value="ECO:0007669"/>
    <property type="project" value="TreeGrafter"/>
</dbReference>
<keyword evidence="1 3" id="KW-0732">Signal</keyword>
<gene>
    <name evidence="6" type="ORF">IFM89_009320</name>
</gene>
<proteinExistence type="predicted"/>
<reference evidence="6 7" key="1">
    <citation type="submission" date="2020-10" db="EMBL/GenBank/DDBJ databases">
        <title>The Coptis chinensis genome and diversification of protoberbering-type alkaloids.</title>
        <authorList>
            <person name="Wang B."/>
            <person name="Shu S."/>
            <person name="Song C."/>
            <person name="Liu Y."/>
        </authorList>
    </citation>
    <scope>NUCLEOTIDE SEQUENCE [LARGE SCALE GENOMIC DNA]</scope>
    <source>
        <strain evidence="6">HL-2020</strain>
        <tissue evidence="6">Leaf</tissue>
    </source>
</reference>
<feature type="region of interest" description="Disordered" evidence="2">
    <location>
        <begin position="271"/>
        <end position="295"/>
    </location>
</feature>
<dbReference type="EMBL" id="JADFTS010000002">
    <property type="protein sequence ID" value="KAF9619798.1"/>
    <property type="molecule type" value="Genomic_DNA"/>
</dbReference>
<feature type="domain" description="NOMO second beta-sandwich" evidence="5">
    <location>
        <begin position="125"/>
        <end position="219"/>
    </location>
</feature>
<name>A0A835IQH7_9MAGN</name>
<evidence type="ECO:0000313" key="6">
    <source>
        <dbReference type="EMBL" id="KAF9619798.1"/>
    </source>
</evidence>
<sequence length="295" mass="31782">MGTLIHILLYLTILISTSSFSASADSIQGCGGFVEASSSLIKARKSSDAKLDYSHITVELRTVDGLVKDSTQCAPNGYYFIPVYDKGSFVIKVKGPEGWSWDPDKVPVVIDHNGCNVNEDINFRFTGFTVSGRVVGAVGGESCSVKDGGPPGVKVELLSTTNDIVSSAVTNSGGSYLFTNIIPGSYNLRASHSNLEVESRGSSEVEVGFGNTKVDDIFFVPGYDIQGFVVAQLLPYYKGENKVFDVSPPSVSVSVEHHHVTVPQKFQGINPPMASQPKRSIERTVERGEKEFTLS</sequence>
<feature type="chain" id="PRO_5032559405" description="Nodal modulator 1" evidence="3">
    <location>
        <begin position="25"/>
        <end position="295"/>
    </location>
</feature>
<evidence type="ECO:0000259" key="4">
    <source>
        <dbReference type="Pfam" id="PF22898"/>
    </source>
</evidence>
<keyword evidence="7" id="KW-1185">Reference proteome</keyword>
<evidence type="ECO:0000313" key="7">
    <source>
        <dbReference type="Proteomes" id="UP000631114"/>
    </source>
</evidence>
<evidence type="ECO:0000256" key="3">
    <source>
        <dbReference type="SAM" id="SignalP"/>
    </source>
</evidence>
<dbReference type="PANTHER" id="PTHR23303">
    <property type="entry name" value="CARBOXYPEPTIDASE REGULATORY REGION-CONTAINING"/>
    <property type="match status" value="1"/>
</dbReference>
<dbReference type="Proteomes" id="UP000631114">
    <property type="component" value="Unassembled WGS sequence"/>
</dbReference>
<organism evidence="6 7">
    <name type="scientific">Coptis chinensis</name>
    <dbReference type="NCBI Taxonomy" id="261450"/>
    <lineage>
        <taxon>Eukaryota</taxon>
        <taxon>Viridiplantae</taxon>
        <taxon>Streptophyta</taxon>
        <taxon>Embryophyta</taxon>
        <taxon>Tracheophyta</taxon>
        <taxon>Spermatophyta</taxon>
        <taxon>Magnoliopsida</taxon>
        <taxon>Ranunculales</taxon>
        <taxon>Ranunculaceae</taxon>
        <taxon>Coptidoideae</taxon>
        <taxon>Coptis</taxon>
    </lineage>
</organism>
<feature type="signal peptide" evidence="3">
    <location>
        <begin position="1"/>
        <end position="24"/>
    </location>
</feature>